<protein>
    <submittedName>
        <fullName evidence="1">Uncharacterized protein</fullName>
    </submittedName>
</protein>
<dbReference type="KEGG" id="tro:trd_0534"/>
<evidence type="ECO:0000313" key="1">
    <source>
        <dbReference type="EMBL" id="ACM06358.1"/>
    </source>
</evidence>
<dbReference type="EMBL" id="CP001275">
    <property type="protein sequence ID" value="ACM06358.1"/>
    <property type="molecule type" value="Genomic_DNA"/>
</dbReference>
<name>B9KYI8_THERP</name>
<keyword evidence="2" id="KW-1185">Reference proteome</keyword>
<organism evidence="1 2">
    <name type="scientific">Thermomicrobium roseum (strain ATCC 27502 / DSM 5159 / P-2)</name>
    <dbReference type="NCBI Taxonomy" id="309801"/>
    <lineage>
        <taxon>Bacteria</taxon>
        <taxon>Pseudomonadati</taxon>
        <taxon>Thermomicrobiota</taxon>
        <taxon>Thermomicrobia</taxon>
        <taxon>Thermomicrobiales</taxon>
        <taxon>Thermomicrobiaceae</taxon>
        <taxon>Thermomicrobium</taxon>
    </lineage>
</organism>
<dbReference type="eggNOG" id="ENOG5030SPM">
    <property type="taxonomic scope" value="Bacteria"/>
</dbReference>
<sequence>MAERRLYIWLERDPLAGPPDTAIEDVPGRADLDLLAEAIRQGKLGRYLPTKLALSRHRVPLLPSGYRRVNVANLLRQYRIPYRTRLEVLTDASSLQDCSSRIARSSREHEPCT</sequence>
<dbReference type="AlphaFoldDB" id="B9KYI8"/>
<dbReference type="STRING" id="309801.trd_0534"/>
<dbReference type="RefSeq" id="WP_012641938.1">
    <property type="nucleotide sequence ID" value="NC_011959.1"/>
</dbReference>
<gene>
    <name evidence="1" type="ordered locus">trd_0534</name>
</gene>
<dbReference type="Proteomes" id="UP000000447">
    <property type="component" value="Chromosome"/>
</dbReference>
<accession>B9KYI8</accession>
<dbReference type="HOGENOM" id="CLU_2132355_0_0_0"/>
<reference evidence="1 2" key="1">
    <citation type="journal article" date="2009" name="PLoS ONE">
        <title>Complete genome sequence of the aerobic CO-oxidizing thermophile Thermomicrobium roseum.</title>
        <authorList>
            <person name="Wu D."/>
            <person name="Raymond J."/>
            <person name="Wu M."/>
            <person name="Chatterji S."/>
            <person name="Ren Q."/>
            <person name="Graham J.E."/>
            <person name="Bryant D.A."/>
            <person name="Robb F."/>
            <person name="Colman A."/>
            <person name="Tallon L.J."/>
            <person name="Badger J.H."/>
            <person name="Madupu R."/>
            <person name="Ward N.L."/>
            <person name="Eisen J.A."/>
        </authorList>
    </citation>
    <scope>NUCLEOTIDE SEQUENCE [LARGE SCALE GENOMIC DNA]</scope>
    <source>
        <strain evidence="2">ATCC 27502 / DSM 5159 / P-2</strain>
    </source>
</reference>
<proteinExistence type="predicted"/>
<evidence type="ECO:0000313" key="2">
    <source>
        <dbReference type="Proteomes" id="UP000000447"/>
    </source>
</evidence>